<dbReference type="Gene3D" id="1.10.10.10">
    <property type="entry name" value="Winged helix-like DNA-binding domain superfamily/Winged helix DNA-binding domain"/>
    <property type="match status" value="1"/>
</dbReference>
<keyword evidence="8" id="KW-1185">Reference proteome</keyword>
<keyword evidence="3" id="KW-0804">Transcription</keyword>
<dbReference type="InterPro" id="IPR036388">
    <property type="entry name" value="WH-like_DNA-bd_sf"/>
</dbReference>
<dbReference type="GO" id="GO:0006355">
    <property type="term" value="P:regulation of DNA-templated transcription"/>
    <property type="evidence" value="ECO:0007669"/>
    <property type="project" value="InterPro"/>
</dbReference>
<feature type="domain" description="HTH luxR-type" evidence="5">
    <location>
        <begin position="146"/>
        <end position="211"/>
    </location>
</feature>
<gene>
    <name evidence="7" type="ORF">GTS_14460</name>
</gene>
<dbReference type="PROSITE" id="PS50112">
    <property type="entry name" value="PAS"/>
    <property type="match status" value="1"/>
</dbReference>
<evidence type="ECO:0000313" key="8">
    <source>
        <dbReference type="Proteomes" id="UP000298860"/>
    </source>
</evidence>
<comment type="caution">
    <text evidence="7">The sequence shown here is derived from an EMBL/GenBank/DDBJ whole genome shotgun (WGS) entry which is preliminary data.</text>
</comment>
<dbReference type="InterPro" id="IPR000014">
    <property type="entry name" value="PAS"/>
</dbReference>
<dbReference type="EMBL" id="BJFL01000004">
    <property type="protein sequence ID" value="GDY29813.1"/>
    <property type="molecule type" value="Genomic_DNA"/>
</dbReference>
<dbReference type="SUPFAM" id="SSF46894">
    <property type="entry name" value="C-terminal effector domain of the bipartite response regulators"/>
    <property type="match status" value="1"/>
</dbReference>
<dbReference type="PROSITE" id="PS50043">
    <property type="entry name" value="HTH_LUXR_2"/>
    <property type="match status" value="1"/>
</dbReference>
<dbReference type="PANTHER" id="PTHR44688">
    <property type="entry name" value="DNA-BINDING TRANSCRIPTIONAL ACTIVATOR DEVR_DOSR"/>
    <property type="match status" value="1"/>
</dbReference>
<dbReference type="SMART" id="SM00421">
    <property type="entry name" value="HTH_LUXR"/>
    <property type="match status" value="1"/>
</dbReference>
<dbReference type="SMART" id="SM00091">
    <property type="entry name" value="PAS"/>
    <property type="match status" value="1"/>
</dbReference>
<dbReference type="PANTHER" id="PTHR44688:SF16">
    <property type="entry name" value="DNA-BINDING TRANSCRIPTIONAL ACTIVATOR DEVR_DOSR"/>
    <property type="match status" value="1"/>
</dbReference>
<dbReference type="AlphaFoldDB" id="A0A4D4J7H1"/>
<dbReference type="NCBIfam" id="TIGR00229">
    <property type="entry name" value="sensory_box"/>
    <property type="match status" value="1"/>
</dbReference>
<dbReference type="InterPro" id="IPR016032">
    <property type="entry name" value="Sig_transdc_resp-reg_C-effctor"/>
</dbReference>
<evidence type="ECO:0000256" key="1">
    <source>
        <dbReference type="ARBA" id="ARBA00023015"/>
    </source>
</evidence>
<evidence type="ECO:0008006" key="9">
    <source>
        <dbReference type="Google" id="ProtNLM"/>
    </source>
</evidence>
<dbReference type="RefSeq" id="WP_225978161.1">
    <property type="nucleotide sequence ID" value="NZ_BJFL01000004.1"/>
</dbReference>
<evidence type="ECO:0000313" key="7">
    <source>
        <dbReference type="EMBL" id="GDY29813.1"/>
    </source>
</evidence>
<dbReference type="CDD" id="cd00130">
    <property type="entry name" value="PAS"/>
    <property type="match status" value="1"/>
</dbReference>
<name>A0A4D4J7H1_9PSEU</name>
<proteinExistence type="predicted"/>
<evidence type="ECO:0000256" key="2">
    <source>
        <dbReference type="ARBA" id="ARBA00023125"/>
    </source>
</evidence>
<dbReference type="GO" id="GO:0003677">
    <property type="term" value="F:DNA binding"/>
    <property type="evidence" value="ECO:0007669"/>
    <property type="project" value="UniProtKB-KW"/>
</dbReference>
<dbReference type="InterPro" id="IPR035965">
    <property type="entry name" value="PAS-like_dom_sf"/>
</dbReference>
<dbReference type="InterPro" id="IPR000792">
    <property type="entry name" value="Tscrpt_reg_LuxR_C"/>
</dbReference>
<dbReference type="Proteomes" id="UP000298860">
    <property type="component" value="Unassembled WGS sequence"/>
</dbReference>
<keyword evidence="2" id="KW-0238">DNA-binding</keyword>
<dbReference type="Gene3D" id="3.30.450.20">
    <property type="entry name" value="PAS domain"/>
    <property type="match status" value="1"/>
</dbReference>
<feature type="region of interest" description="Disordered" evidence="4">
    <location>
        <begin position="1"/>
        <end position="33"/>
    </location>
</feature>
<dbReference type="InterPro" id="IPR013656">
    <property type="entry name" value="PAS_4"/>
</dbReference>
<evidence type="ECO:0000259" key="5">
    <source>
        <dbReference type="PROSITE" id="PS50043"/>
    </source>
</evidence>
<keyword evidence="1" id="KW-0805">Transcription regulation</keyword>
<sequence length="228" mass="24332">MTVSALDDSAQTGSGRGPARHRARAAGDEGGDQPGLCLAHLDRDLTVQYANREFFAQFGGAPTDLCGRGFADLVHPSARRPVLRELARLVDGRRDRFATQVIAVRLEGPSFPSTLTGVAVRGRSPGVTAILVLMRPAHGGMGTGAVADRRKLLTETDARVLEGIAAGLSTVPLAARLYLSRQGVEYHVTGLLRKFKATNRAALVSRAYAMGVFTAGTWPPKVVEDFVR</sequence>
<reference evidence="8" key="1">
    <citation type="submission" date="2019-04" db="EMBL/GenBank/DDBJ databases">
        <title>Draft genome sequence of Pseudonocardiaceae bacterium SL3-2-4.</title>
        <authorList>
            <person name="Ningsih F."/>
            <person name="Yokota A."/>
            <person name="Sakai Y."/>
            <person name="Nanatani K."/>
            <person name="Yabe S."/>
            <person name="Oetari A."/>
            <person name="Sjamsuridzal W."/>
        </authorList>
    </citation>
    <scope>NUCLEOTIDE SEQUENCE [LARGE SCALE GENOMIC DNA]</scope>
    <source>
        <strain evidence="8">SL3-2-4</strain>
    </source>
</reference>
<evidence type="ECO:0000259" key="6">
    <source>
        <dbReference type="PROSITE" id="PS50112"/>
    </source>
</evidence>
<evidence type="ECO:0000256" key="3">
    <source>
        <dbReference type="ARBA" id="ARBA00023163"/>
    </source>
</evidence>
<organism evidence="7 8">
    <name type="scientific">Gandjariella thermophila</name>
    <dbReference type="NCBI Taxonomy" id="1931992"/>
    <lineage>
        <taxon>Bacteria</taxon>
        <taxon>Bacillati</taxon>
        <taxon>Actinomycetota</taxon>
        <taxon>Actinomycetes</taxon>
        <taxon>Pseudonocardiales</taxon>
        <taxon>Pseudonocardiaceae</taxon>
        <taxon>Gandjariella</taxon>
    </lineage>
</organism>
<accession>A0A4D4J7H1</accession>
<protein>
    <recommendedName>
        <fullName evidence="9">PAS domain-containing protein</fullName>
    </recommendedName>
</protein>
<feature type="domain" description="PAS" evidence="6">
    <location>
        <begin position="41"/>
        <end position="93"/>
    </location>
</feature>
<evidence type="ECO:0000256" key="4">
    <source>
        <dbReference type="SAM" id="MobiDB-lite"/>
    </source>
</evidence>
<dbReference type="SUPFAM" id="SSF55785">
    <property type="entry name" value="PYP-like sensor domain (PAS domain)"/>
    <property type="match status" value="1"/>
</dbReference>
<dbReference type="Pfam" id="PF08448">
    <property type="entry name" value="PAS_4"/>
    <property type="match status" value="1"/>
</dbReference>
<dbReference type="Pfam" id="PF00196">
    <property type="entry name" value="GerE"/>
    <property type="match status" value="1"/>
</dbReference>